<keyword evidence="3" id="KW-0611">Plant defense</keyword>
<proteinExistence type="inferred from homology"/>
<evidence type="ECO:0000256" key="8">
    <source>
        <dbReference type="ARBA" id="ARBA00023242"/>
    </source>
</evidence>
<keyword evidence="8" id="KW-0539">Nucleus</keyword>
<feature type="compositionally biased region" description="Low complexity" evidence="10">
    <location>
        <begin position="130"/>
        <end position="152"/>
    </location>
</feature>
<dbReference type="EMBL" id="BKCJ010291344">
    <property type="protein sequence ID" value="GEZ53988.1"/>
    <property type="molecule type" value="Genomic_DNA"/>
</dbReference>
<accession>A0A699IGU3</accession>
<keyword evidence="5" id="KW-0238">DNA-binding</keyword>
<dbReference type="Pfam" id="PF00847">
    <property type="entry name" value="AP2"/>
    <property type="match status" value="1"/>
</dbReference>
<comment type="subcellular location">
    <subcellularLocation>
        <location evidence="1">Nucleus</location>
    </subcellularLocation>
</comment>
<dbReference type="GO" id="GO:0005634">
    <property type="term" value="C:nucleus"/>
    <property type="evidence" value="ECO:0007669"/>
    <property type="project" value="UniProtKB-SubCell"/>
</dbReference>
<organism evidence="12">
    <name type="scientific">Tanacetum cinerariifolium</name>
    <name type="common">Dalmatian daisy</name>
    <name type="synonym">Chrysanthemum cinerariifolium</name>
    <dbReference type="NCBI Taxonomy" id="118510"/>
    <lineage>
        <taxon>Eukaryota</taxon>
        <taxon>Viridiplantae</taxon>
        <taxon>Streptophyta</taxon>
        <taxon>Embryophyta</taxon>
        <taxon>Tracheophyta</taxon>
        <taxon>Spermatophyta</taxon>
        <taxon>Magnoliopsida</taxon>
        <taxon>eudicotyledons</taxon>
        <taxon>Gunneridae</taxon>
        <taxon>Pentapetalae</taxon>
        <taxon>asterids</taxon>
        <taxon>campanulids</taxon>
        <taxon>Asterales</taxon>
        <taxon>Asteraceae</taxon>
        <taxon>Asteroideae</taxon>
        <taxon>Anthemideae</taxon>
        <taxon>Anthemidinae</taxon>
        <taxon>Tanacetum</taxon>
    </lineage>
</organism>
<dbReference type="PRINTS" id="PR00367">
    <property type="entry name" value="ETHRSPELEMNT"/>
</dbReference>
<feature type="domain" description="AP2/ERF" evidence="11">
    <location>
        <begin position="24"/>
        <end position="81"/>
    </location>
</feature>
<dbReference type="FunFam" id="3.30.730.10:FF:000001">
    <property type="entry name" value="Ethylene-responsive transcription factor 2"/>
    <property type="match status" value="1"/>
</dbReference>
<evidence type="ECO:0000256" key="2">
    <source>
        <dbReference type="ARBA" id="ARBA00022745"/>
    </source>
</evidence>
<comment type="caution">
    <text evidence="12">The sequence shown here is derived from an EMBL/GenBank/DDBJ whole genome shotgun (WGS) entry which is preliminary data.</text>
</comment>
<dbReference type="InterPro" id="IPR036955">
    <property type="entry name" value="AP2/ERF_dom_sf"/>
</dbReference>
<dbReference type="InterPro" id="IPR051758">
    <property type="entry name" value="ERF/AP2-like"/>
</dbReference>
<dbReference type="GO" id="GO:0009873">
    <property type="term" value="P:ethylene-activated signaling pathway"/>
    <property type="evidence" value="ECO:0007669"/>
    <property type="project" value="UniProtKB-KW"/>
</dbReference>
<dbReference type="InterPro" id="IPR001471">
    <property type="entry name" value="AP2/ERF_dom"/>
</dbReference>
<dbReference type="PANTHER" id="PTHR31657">
    <property type="entry name" value="ETHYLENE-RESPONSIVE TRANSCRIPTION FACTOR ERF061"/>
    <property type="match status" value="1"/>
</dbReference>
<keyword evidence="7" id="KW-0804">Transcription</keyword>
<name>A0A699IGU3_TANCI</name>
<comment type="similarity">
    <text evidence="9">Belongs to the AP2/ERF transcription factor family. ERF subfamily.</text>
</comment>
<keyword evidence="6" id="KW-0010">Activator</keyword>
<sequence length="186" mass="20564">PIPVSQAANCLRNGSGSPPKPVKLYRGVRQRHWGKWVAEIRLPKSRTRLWLGTFDSAEEAALAYDKAAYKLRGDYARLNFPQFRHTGTHINDYKPLHASVVAKLQTICQCLAEGKPVDGAKKSGGRKAAVKAAAPPEAVKIESESGNSSPSSDLTFPEFTTDEDNVWSENFSLEKYPSYEIDWGSI</sequence>
<evidence type="ECO:0000256" key="10">
    <source>
        <dbReference type="SAM" id="MobiDB-lite"/>
    </source>
</evidence>
<evidence type="ECO:0000256" key="9">
    <source>
        <dbReference type="ARBA" id="ARBA00024343"/>
    </source>
</evidence>
<dbReference type="SUPFAM" id="SSF54171">
    <property type="entry name" value="DNA-binding domain"/>
    <property type="match status" value="1"/>
</dbReference>
<dbReference type="InterPro" id="IPR016177">
    <property type="entry name" value="DNA-bd_dom_sf"/>
</dbReference>
<evidence type="ECO:0000256" key="4">
    <source>
        <dbReference type="ARBA" id="ARBA00023015"/>
    </source>
</evidence>
<reference evidence="12" key="1">
    <citation type="journal article" date="2019" name="Sci. Rep.">
        <title>Draft genome of Tanacetum cinerariifolium, the natural source of mosquito coil.</title>
        <authorList>
            <person name="Yamashiro T."/>
            <person name="Shiraishi A."/>
            <person name="Satake H."/>
            <person name="Nakayama K."/>
        </authorList>
    </citation>
    <scope>NUCLEOTIDE SEQUENCE</scope>
</reference>
<evidence type="ECO:0000256" key="7">
    <source>
        <dbReference type="ARBA" id="ARBA00023163"/>
    </source>
</evidence>
<dbReference type="PROSITE" id="PS51032">
    <property type="entry name" value="AP2_ERF"/>
    <property type="match status" value="1"/>
</dbReference>
<evidence type="ECO:0000256" key="3">
    <source>
        <dbReference type="ARBA" id="ARBA00022821"/>
    </source>
</evidence>
<dbReference type="Gene3D" id="3.30.730.10">
    <property type="entry name" value="AP2/ERF domain"/>
    <property type="match status" value="1"/>
</dbReference>
<dbReference type="GO" id="GO:0006952">
    <property type="term" value="P:defense response"/>
    <property type="evidence" value="ECO:0007669"/>
    <property type="project" value="UniProtKB-KW"/>
</dbReference>
<dbReference type="GO" id="GO:0000976">
    <property type="term" value="F:transcription cis-regulatory region binding"/>
    <property type="evidence" value="ECO:0007669"/>
    <property type="project" value="UniProtKB-ARBA"/>
</dbReference>
<dbReference type="PANTHER" id="PTHR31657:SF71">
    <property type="entry name" value="DNA-BINDING DOMAIN-CONTAINING PROTEIN-RELATED"/>
    <property type="match status" value="1"/>
</dbReference>
<evidence type="ECO:0000259" key="11">
    <source>
        <dbReference type="PROSITE" id="PS51032"/>
    </source>
</evidence>
<evidence type="ECO:0000256" key="5">
    <source>
        <dbReference type="ARBA" id="ARBA00023125"/>
    </source>
</evidence>
<dbReference type="GO" id="GO:0003700">
    <property type="term" value="F:DNA-binding transcription factor activity"/>
    <property type="evidence" value="ECO:0007669"/>
    <property type="project" value="InterPro"/>
</dbReference>
<keyword evidence="4" id="KW-0805">Transcription regulation</keyword>
<keyword evidence="2" id="KW-0936">Ethylene signaling pathway</keyword>
<dbReference type="SMART" id="SM00380">
    <property type="entry name" value="AP2"/>
    <property type="match status" value="1"/>
</dbReference>
<dbReference type="CDD" id="cd00018">
    <property type="entry name" value="AP2"/>
    <property type="match status" value="1"/>
</dbReference>
<feature type="region of interest" description="Disordered" evidence="10">
    <location>
        <begin position="120"/>
        <end position="159"/>
    </location>
</feature>
<gene>
    <name evidence="12" type="ORF">Tci_525961</name>
</gene>
<evidence type="ECO:0000313" key="12">
    <source>
        <dbReference type="EMBL" id="GEZ53988.1"/>
    </source>
</evidence>
<dbReference type="AlphaFoldDB" id="A0A699IGU3"/>
<evidence type="ECO:0000256" key="6">
    <source>
        <dbReference type="ARBA" id="ARBA00023159"/>
    </source>
</evidence>
<feature type="non-terminal residue" evidence="12">
    <location>
        <position position="1"/>
    </location>
</feature>
<evidence type="ECO:0000256" key="1">
    <source>
        <dbReference type="ARBA" id="ARBA00004123"/>
    </source>
</evidence>
<protein>
    <submittedName>
        <fullName evidence="12">Ethylene-responsive transcription factor RAP2-4-like</fullName>
    </submittedName>
</protein>